<dbReference type="Pfam" id="PF00069">
    <property type="entry name" value="Pkinase"/>
    <property type="match status" value="1"/>
</dbReference>
<dbReference type="FunFam" id="1.10.510.10:FF:000021">
    <property type="entry name" value="Serine/threonine protein kinase"/>
    <property type="match status" value="1"/>
</dbReference>
<feature type="domain" description="Protein kinase" evidence="9">
    <location>
        <begin position="48"/>
        <end position="308"/>
    </location>
</feature>
<accession>A0A518BAS5</accession>
<evidence type="ECO:0000256" key="7">
    <source>
        <dbReference type="PROSITE-ProRule" id="PRU10141"/>
    </source>
</evidence>
<dbReference type="Proteomes" id="UP000317093">
    <property type="component" value="Chromosome"/>
</dbReference>
<evidence type="ECO:0000313" key="10">
    <source>
        <dbReference type="EMBL" id="QDU64037.1"/>
    </source>
</evidence>
<keyword evidence="5 10" id="KW-0418">Kinase</keyword>
<evidence type="ECO:0000256" key="3">
    <source>
        <dbReference type="ARBA" id="ARBA00022679"/>
    </source>
</evidence>
<feature type="compositionally biased region" description="Polar residues" evidence="8">
    <location>
        <begin position="309"/>
        <end position="326"/>
    </location>
</feature>
<dbReference type="EMBL" id="CP036279">
    <property type="protein sequence ID" value="QDU64037.1"/>
    <property type="molecule type" value="Genomic_DNA"/>
</dbReference>
<evidence type="ECO:0000256" key="4">
    <source>
        <dbReference type="ARBA" id="ARBA00022741"/>
    </source>
</evidence>
<evidence type="ECO:0000256" key="5">
    <source>
        <dbReference type="ARBA" id="ARBA00022777"/>
    </source>
</evidence>
<feature type="binding site" evidence="7">
    <location>
        <position position="77"/>
    </location>
    <ligand>
        <name>ATP</name>
        <dbReference type="ChEBI" id="CHEBI:30616"/>
    </ligand>
</feature>
<proteinExistence type="predicted"/>
<evidence type="ECO:0000313" key="11">
    <source>
        <dbReference type="Proteomes" id="UP000317093"/>
    </source>
</evidence>
<protein>
    <recommendedName>
        <fullName evidence="1">non-specific serine/threonine protein kinase</fullName>
        <ecNumber evidence="1">2.7.11.1</ecNumber>
    </recommendedName>
</protein>
<keyword evidence="3 10" id="KW-0808">Transferase</keyword>
<gene>
    <name evidence="10" type="primary">pknB_16</name>
    <name evidence="10" type="ORF">Pan216_49250</name>
</gene>
<keyword evidence="4 7" id="KW-0547">Nucleotide-binding</keyword>
<name>A0A518BAS5_9BACT</name>
<dbReference type="PANTHER" id="PTHR43289">
    <property type="entry name" value="MITOGEN-ACTIVATED PROTEIN KINASE KINASE KINASE 20-RELATED"/>
    <property type="match status" value="1"/>
</dbReference>
<dbReference type="EC" id="2.7.11.1" evidence="1"/>
<evidence type="ECO:0000256" key="8">
    <source>
        <dbReference type="SAM" id="MobiDB-lite"/>
    </source>
</evidence>
<reference evidence="10 11" key="1">
    <citation type="submission" date="2019-02" db="EMBL/GenBank/DDBJ databases">
        <title>Deep-cultivation of Planctomycetes and their phenomic and genomic characterization uncovers novel biology.</title>
        <authorList>
            <person name="Wiegand S."/>
            <person name="Jogler M."/>
            <person name="Boedeker C."/>
            <person name="Pinto D."/>
            <person name="Vollmers J."/>
            <person name="Rivas-Marin E."/>
            <person name="Kohn T."/>
            <person name="Peeters S.H."/>
            <person name="Heuer A."/>
            <person name="Rast P."/>
            <person name="Oberbeckmann S."/>
            <person name="Bunk B."/>
            <person name="Jeske O."/>
            <person name="Meyerdierks A."/>
            <person name="Storesund J.E."/>
            <person name="Kallscheuer N."/>
            <person name="Luecker S."/>
            <person name="Lage O.M."/>
            <person name="Pohl T."/>
            <person name="Merkel B.J."/>
            <person name="Hornburger P."/>
            <person name="Mueller R.-W."/>
            <person name="Bruemmer F."/>
            <person name="Labrenz M."/>
            <person name="Spormann A.M."/>
            <person name="Op den Camp H."/>
            <person name="Overmann J."/>
            <person name="Amann R."/>
            <person name="Jetten M.S.M."/>
            <person name="Mascher T."/>
            <person name="Medema M.H."/>
            <person name="Devos D.P."/>
            <person name="Kaster A.-K."/>
            <person name="Ovreas L."/>
            <person name="Rohde M."/>
            <person name="Galperin M.Y."/>
            <person name="Jogler C."/>
        </authorList>
    </citation>
    <scope>NUCLEOTIDE SEQUENCE [LARGE SCALE GENOMIC DNA]</scope>
    <source>
        <strain evidence="10 11">Pan216</strain>
    </source>
</reference>
<feature type="region of interest" description="Disordered" evidence="8">
    <location>
        <begin position="308"/>
        <end position="327"/>
    </location>
</feature>
<dbReference type="Gene3D" id="1.10.510.10">
    <property type="entry name" value="Transferase(Phosphotransferase) domain 1"/>
    <property type="match status" value="1"/>
</dbReference>
<dbReference type="SUPFAM" id="SSF56112">
    <property type="entry name" value="Protein kinase-like (PK-like)"/>
    <property type="match status" value="1"/>
</dbReference>
<evidence type="ECO:0000256" key="1">
    <source>
        <dbReference type="ARBA" id="ARBA00012513"/>
    </source>
</evidence>
<dbReference type="PROSITE" id="PS00108">
    <property type="entry name" value="PROTEIN_KINASE_ST"/>
    <property type="match status" value="1"/>
</dbReference>
<dbReference type="Gene3D" id="3.30.200.20">
    <property type="entry name" value="Phosphorylase Kinase, domain 1"/>
    <property type="match status" value="1"/>
</dbReference>
<dbReference type="PANTHER" id="PTHR43289:SF34">
    <property type="entry name" value="SERINE_THREONINE-PROTEIN KINASE YBDM-RELATED"/>
    <property type="match status" value="1"/>
</dbReference>
<dbReference type="PROSITE" id="PS00107">
    <property type="entry name" value="PROTEIN_KINASE_ATP"/>
    <property type="match status" value="1"/>
</dbReference>
<dbReference type="RefSeq" id="WP_419192905.1">
    <property type="nucleotide sequence ID" value="NZ_CP036279.1"/>
</dbReference>
<dbReference type="AlphaFoldDB" id="A0A518BAS5"/>
<keyword evidence="11" id="KW-1185">Reference proteome</keyword>
<dbReference type="InterPro" id="IPR011009">
    <property type="entry name" value="Kinase-like_dom_sf"/>
</dbReference>
<dbReference type="SMART" id="SM00220">
    <property type="entry name" value="S_TKc"/>
    <property type="match status" value="1"/>
</dbReference>
<dbReference type="CDD" id="cd14014">
    <property type="entry name" value="STKc_PknB_like"/>
    <property type="match status" value="1"/>
</dbReference>
<dbReference type="GO" id="GO:0004674">
    <property type="term" value="F:protein serine/threonine kinase activity"/>
    <property type="evidence" value="ECO:0007669"/>
    <property type="project" value="UniProtKB-KW"/>
</dbReference>
<sequence>MSNSDEPKSEPTTASPTDLTVPIERPDQARASGEAPQVDLTGKTLGDFAVIRRLGRGGMGEVYLAEQQSLKRSVALKILRAELVKDENYLKRFKAEALTVAPISHPNIVSVIAIGEADGIHYIAFEYVEGGNLRTFLNKKGTLSWQNCVGVLRKVTSALDRAHEAGIIHRDIKPDNVLITRKGEVKVADFGLARLTSENLNLTQPGMTMGTPLYMSPEQIEGKDLDIRTDLYSAGVMAYHMLAGHPPYMGQTAMAVALLHVQGRATPLPELRPDVPPELARIIEKLMAKNRVDRFATPREVRSALSALKSDNASLSPPSNEKNSPSVLRRLEAPTLPRTLLLSLGLLVTILVGASAGWAWRVRHSVAASPEIAEAPAIDKKSEGWLQLMYARIAASPEERLARLRKVIEWHPEDTDETIAAAQELIQHELDQRAYGDALALSNQLTQRDAKVLQSVGYLFRGIVESRQGNAKTSNESFVEMFNERDAVAVPPEQLTWMAREYYLALRANSERLGLPADREMKRKFVEHFRARRS</sequence>
<dbReference type="InterPro" id="IPR008271">
    <property type="entry name" value="Ser/Thr_kinase_AS"/>
</dbReference>
<dbReference type="InterPro" id="IPR017441">
    <property type="entry name" value="Protein_kinase_ATP_BS"/>
</dbReference>
<evidence type="ECO:0000256" key="6">
    <source>
        <dbReference type="ARBA" id="ARBA00022840"/>
    </source>
</evidence>
<evidence type="ECO:0000259" key="9">
    <source>
        <dbReference type="PROSITE" id="PS50011"/>
    </source>
</evidence>
<keyword evidence="2" id="KW-0723">Serine/threonine-protein kinase</keyword>
<dbReference type="GO" id="GO:0005524">
    <property type="term" value="F:ATP binding"/>
    <property type="evidence" value="ECO:0007669"/>
    <property type="project" value="UniProtKB-UniRule"/>
</dbReference>
<dbReference type="InterPro" id="IPR000719">
    <property type="entry name" value="Prot_kinase_dom"/>
</dbReference>
<dbReference type="KEGG" id="knv:Pan216_49250"/>
<evidence type="ECO:0000256" key="2">
    <source>
        <dbReference type="ARBA" id="ARBA00022527"/>
    </source>
</evidence>
<dbReference type="PROSITE" id="PS50011">
    <property type="entry name" value="PROTEIN_KINASE_DOM"/>
    <property type="match status" value="1"/>
</dbReference>
<feature type="region of interest" description="Disordered" evidence="8">
    <location>
        <begin position="1"/>
        <end position="36"/>
    </location>
</feature>
<keyword evidence="6 7" id="KW-0067">ATP-binding</keyword>
<organism evidence="10 11">
    <name type="scientific">Kolteria novifilia</name>
    <dbReference type="NCBI Taxonomy" id="2527975"/>
    <lineage>
        <taxon>Bacteria</taxon>
        <taxon>Pseudomonadati</taxon>
        <taxon>Planctomycetota</taxon>
        <taxon>Planctomycetia</taxon>
        <taxon>Kolteriales</taxon>
        <taxon>Kolteriaceae</taxon>
        <taxon>Kolteria</taxon>
    </lineage>
</organism>